<dbReference type="Ensembl" id="ENSSSCT00030083213.1">
    <property type="protein sequence ID" value="ENSSSCP00030038239.1"/>
    <property type="gene ID" value="ENSSSCG00030059544.1"/>
</dbReference>
<feature type="domain" description="Ig-like" evidence="4">
    <location>
        <begin position="26"/>
        <end position="150"/>
    </location>
</feature>
<dbReference type="InterPro" id="IPR042757">
    <property type="entry name" value="ESAM"/>
</dbReference>
<keyword evidence="2" id="KW-0812">Transmembrane</keyword>
<feature type="compositionally biased region" description="Low complexity" evidence="1">
    <location>
        <begin position="324"/>
        <end position="333"/>
    </location>
</feature>
<evidence type="ECO:0000313" key="7">
    <source>
        <dbReference type="Proteomes" id="UP000314985"/>
    </source>
</evidence>
<organism evidence="5 8">
    <name type="scientific">Sus scrofa</name>
    <name type="common">Pig</name>
    <dbReference type="NCBI Taxonomy" id="9823"/>
    <lineage>
        <taxon>Eukaryota</taxon>
        <taxon>Metazoa</taxon>
        <taxon>Chordata</taxon>
        <taxon>Craniata</taxon>
        <taxon>Vertebrata</taxon>
        <taxon>Euteleostomi</taxon>
        <taxon>Mammalia</taxon>
        <taxon>Eutheria</taxon>
        <taxon>Laurasiatheria</taxon>
        <taxon>Artiodactyla</taxon>
        <taxon>Suina</taxon>
        <taxon>Suidae</taxon>
        <taxon>Sus</taxon>
    </lineage>
</organism>
<dbReference type="Proteomes" id="UP000694728">
    <property type="component" value="Unplaced"/>
</dbReference>
<keyword evidence="3" id="KW-0732">Signal</keyword>
<dbReference type="Ensembl" id="ENSSSCT00065025823.1">
    <property type="protein sequence ID" value="ENSSSCP00065010577.1"/>
    <property type="gene ID" value="ENSSSCG00065019397.1"/>
</dbReference>
<dbReference type="Proteomes" id="UP000694722">
    <property type="component" value="Unplaced"/>
</dbReference>
<dbReference type="PROSITE" id="PS50835">
    <property type="entry name" value="IG_LIKE"/>
    <property type="match status" value="1"/>
</dbReference>
<feature type="compositionally biased region" description="Polar residues" evidence="1">
    <location>
        <begin position="295"/>
        <end position="305"/>
    </location>
</feature>
<dbReference type="Ensembl" id="ENSSSCT00060097310.1">
    <property type="protein sequence ID" value="ENSSSCP00060042189.1"/>
    <property type="gene ID" value="ENSSSCG00060071202.1"/>
</dbReference>
<dbReference type="InterPro" id="IPR013783">
    <property type="entry name" value="Ig-like_fold"/>
</dbReference>
<keyword evidence="2" id="KW-0472">Membrane</keyword>
<name>A0A8D1DTM2_PIG</name>
<dbReference type="InterPro" id="IPR036179">
    <property type="entry name" value="Ig-like_dom_sf"/>
</dbReference>
<evidence type="ECO:0000256" key="3">
    <source>
        <dbReference type="SAM" id="SignalP"/>
    </source>
</evidence>
<dbReference type="Ensembl" id="ENSSSCT00050069396.1">
    <property type="protein sequence ID" value="ENSSSCP00050029819.1"/>
    <property type="gene ID" value="ENSSSCG00050050970.1"/>
</dbReference>
<proteinExistence type="predicted"/>
<dbReference type="Ensembl" id="ENSSSCT00035042990.1">
    <property type="protein sequence ID" value="ENSSSCP00035017191.1"/>
    <property type="gene ID" value="ENSSSCG00035032451.1"/>
</dbReference>
<dbReference type="Proteomes" id="UP000314985">
    <property type="component" value="Chromosome 9"/>
</dbReference>
<keyword evidence="2" id="KW-1133">Transmembrane helix</keyword>
<dbReference type="Proteomes" id="UP000694727">
    <property type="component" value="Unplaced"/>
</dbReference>
<dbReference type="Proteomes" id="UP000694726">
    <property type="component" value="Unplaced"/>
</dbReference>
<dbReference type="Proteomes" id="UP000694723">
    <property type="component" value="Unplaced"/>
</dbReference>
<evidence type="ECO:0000259" key="4">
    <source>
        <dbReference type="PROSITE" id="PS50835"/>
    </source>
</evidence>
<evidence type="ECO:0000256" key="1">
    <source>
        <dbReference type="SAM" id="MobiDB-lite"/>
    </source>
</evidence>
<evidence type="ECO:0000313" key="6">
    <source>
        <dbReference type="Ensembl" id="ENSSSCP00070041092.1"/>
    </source>
</evidence>
<dbReference type="PANTHER" id="PTHR44549:SF1">
    <property type="entry name" value="ENDOTHELIAL CELL-SELECTIVE ADHESION MOLECULE"/>
    <property type="match status" value="1"/>
</dbReference>
<dbReference type="AlphaFoldDB" id="A0A8D1DTM2"/>
<dbReference type="Ensembl" id="ENSSSCT00025009521.1">
    <property type="protein sequence ID" value="ENSSSCP00025003770.1"/>
    <property type="gene ID" value="ENSSSCG00025007159.1"/>
</dbReference>
<protein>
    <submittedName>
        <fullName evidence="5">Endothelial cell adhesion molecule</fullName>
    </submittedName>
</protein>
<reference evidence="6 7" key="1">
    <citation type="submission" date="2017-08" db="EMBL/GenBank/DDBJ databases">
        <title>USMARCv1.0.</title>
        <authorList>
            <person name="Hannum G.I."/>
            <person name="Koren S."/>
            <person name="Schroeder S.G."/>
            <person name="Chin S.C."/>
            <person name="Nonneman D.J."/>
            <person name="Becker S.A."/>
            <person name="Rosen B.D."/>
            <person name="Bickhart D.M."/>
            <person name="Putnam N.H."/>
            <person name="Green R.E."/>
            <person name="Tuggle C.K."/>
            <person name="Liu H."/>
            <person name="Rohrer G.A."/>
            <person name="Warr A."/>
            <person name="Hall R."/>
            <person name="Kim K."/>
            <person name="Hume D.A."/>
            <person name="Talbot R."/>
            <person name="Chow W."/>
            <person name="Howe K."/>
            <person name="Schwartz A.S."/>
            <person name="Watson M."/>
            <person name="Archibald A.L."/>
            <person name="Phillippy A.M."/>
            <person name="Smith T.P.L."/>
        </authorList>
    </citation>
    <scope>NUCLEOTIDE SEQUENCE [LARGE SCALE GENOMIC DNA]</scope>
</reference>
<feature type="region of interest" description="Disordered" evidence="1">
    <location>
        <begin position="252"/>
        <end position="333"/>
    </location>
</feature>
<dbReference type="InterPro" id="IPR013106">
    <property type="entry name" value="Ig_V-set"/>
</dbReference>
<dbReference type="Ensembl" id="ENSSSCT00070048665.1">
    <property type="protein sequence ID" value="ENSSSCP00070041092.1"/>
    <property type="gene ID" value="ENSSSCG00070024368.1"/>
</dbReference>
<dbReference type="Gene3D" id="2.60.40.10">
    <property type="entry name" value="Immunoglobulins"/>
    <property type="match status" value="1"/>
</dbReference>
<dbReference type="PANTHER" id="PTHR44549">
    <property type="entry name" value="ENDOTHELIAL CELL-SELECTIVE ADHESION MOLECULE"/>
    <property type="match status" value="1"/>
</dbReference>
<dbReference type="Proteomes" id="UP000694570">
    <property type="component" value="Unplaced"/>
</dbReference>
<feature type="compositionally biased region" description="Polar residues" evidence="1">
    <location>
        <begin position="265"/>
        <end position="278"/>
    </location>
</feature>
<dbReference type="Ensembl" id="ENSSSCT00055018095.1">
    <property type="protein sequence ID" value="ENSSSCP00055014248.1"/>
    <property type="gene ID" value="ENSSSCG00055009225.1"/>
</dbReference>
<dbReference type="Proteomes" id="UP000694724">
    <property type="component" value="Unplaced"/>
</dbReference>
<dbReference type="Proteomes" id="UP000694725">
    <property type="component" value="Unplaced"/>
</dbReference>
<evidence type="ECO:0000313" key="8">
    <source>
        <dbReference type="Proteomes" id="UP000694722"/>
    </source>
</evidence>
<dbReference type="Pfam" id="PF07686">
    <property type="entry name" value="V-set"/>
    <property type="match status" value="1"/>
</dbReference>
<dbReference type="Ensembl" id="ENSSSCT00045014370.1">
    <property type="protein sequence ID" value="ENSSSCP00045009951.1"/>
    <property type="gene ID" value="ENSSSCG00045008516.1"/>
</dbReference>
<sequence>MISLPGSPATNLLQFLFLGLTTLASPSRAQLELHVPAGLTKLQAVEGAEVVLPAWYTLQGEVSSTKPKPWEVLTVMWFIKEGNGLNQVLSYIGGATSSNSGVSLVYSMPSRNVSLRLQGLQEKDSGSYLCSVNVQDSQGTDRGHSTNTLELNVLVPPAPPSCHLQGVPRVGTNVTLSCQSPRSKPTAQYQWVRSPPSSQVFFAPVLGPGATVVAGAVVGTLVGLGLLAGSVLLYHHRVKALEEPANDIKEDAVAPRTLPWPKGSDTISKNGTLSSVTSARALRPPQGPSRPGALTPTSSLSSQVLPSPRLPRMDGAHPQPISPSPGGVSSSALSRMGAVPVMVPAQSQAGSLV</sequence>
<dbReference type="InterPro" id="IPR003599">
    <property type="entry name" value="Ig_sub"/>
</dbReference>
<dbReference type="SUPFAM" id="SSF48726">
    <property type="entry name" value="Immunoglobulin"/>
    <property type="match status" value="2"/>
</dbReference>
<evidence type="ECO:0000256" key="2">
    <source>
        <dbReference type="SAM" id="Phobius"/>
    </source>
</evidence>
<gene>
    <name evidence="5" type="primary">ESAM</name>
</gene>
<evidence type="ECO:0000313" key="5">
    <source>
        <dbReference type="Ensembl" id="ENSSSCP00040011101.1"/>
    </source>
</evidence>
<feature type="transmembrane region" description="Helical" evidence="2">
    <location>
        <begin position="212"/>
        <end position="234"/>
    </location>
</feature>
<dbReference type="InterPro" id="IPR007110">
    <property type="entry name" value="Ig-like_dom"/>
</dbReference>
<dbReference type="Ensembl" id="ENSSSCT00015072723.1">
    <property type="protein sequence ID" value="ENSSSCP00015029171.1"/>
    <property type="gene ID" value="ENSSSCG00015054435.1"/>
</dbReference>
<dbReference type="SMART" id="SM00409">
    <property type="entry name" value="IG"/>
    <property type="match status" value="1"/>
</dbReference>
<dbReference type="Proteomes" id="UP000694571">
    <property type="component" value="Unplaced"/>
</dbReference>
<dbReference type="GO" id="GO:0098609">
    <property type="term" value="P:cell-cell adhesion"/>
    <property type="evidence" value="ECO:0007669"/>
    <property type="project" value="InterPro"/>
</dbReference>
<dbReference type="Ensembl" id="ENSSSCT00040026244.1">
    <property type="protein sequence ID" value="ENSSSCP00040011101.1"/>
    <property type="gene ID" value="ENSSSCG00040019414.1"/>
</dbReference>
<dbReference type="Proteomes" id="UP000694720">
    <property type="component" value="Unplaced"/>
</dbReference>
<reference evidence="5" key="2">
    <citation type="submission" date="2025-05" db="UniProtKB">
        <authorList>
            <consortium name="Ensembl"/>
        </authorList>
    </citation>
    <scope>IDENTIFICATION</scope>
</reference>
<feature type="chain" id="PRO_5044686228" evidence="3">
    <location>
        <begin position="30"/>
        <end position="353"/>
    </location>
</feature>
<feature type="signal peptide" evidence="3">
    <location>
        <begin position="1"/>
        <end position="29"/>
    </location>
</feature>
<accession>A0A8D1DTM2</accession>